<sequence length="486" mass="52040">MSTTRGPASSFYDLPVPWVDRMQARLDRRPWFGVGMLYALPVLLMLLARWTLVPTLSEAEAERLLAMRHFAFFYGPDYSPLPLWLGGLLLKLGVGRLAVLLPEALMLWAVLMAGYTAARLWLAAASARFAGASLLLLTPLSSAFPLGGDLALLAAFALLSLVAASVRVARYGDWASAAVLAVSLALCLTGGRGSLLFALVFLLCLGLDRDLRVERHRHRWRFLVGILGGLLLAAPYLALALRTLQQTPLLLLLPPPEVIEPLPRAMLHGWSVLAERAVRDLAFWGVGALLLAPALLRPSRPADLWPGIIAQSCAATLILLAGATLLERGPIISDSGPLACLVLVPLLIFSAIDRMPLSSWRRLALGTLIGGVALSGPVGLLIDDRLLLPTCATCRQDADFSRLATHLDQLKTGPLLIPDPWIAGNLWRVRPSLLAAPGARACHVLQTAAAPLRPAGPVTPLMLPRQRYSGAGVPLILAPVAPGDCP</sequence>
<feature type="transmembrane region" description="Helical" evidence="1">
    <location>
        <begin position="70"/>
        <end position="90"/>
    </location>
</feature>
<proteinExistence type="predicted"/>
<evidence type="ECO:0000256" key="1">
    <source>
        <dbReference type="SAM" id="Phobius"/>
    </source>
</evidence>
<feature type="transmembrane region" description="Helical" evidence="1">
    <location>
        <begin position="175"/>
        <end position="208"/>
    </location>
</feature>
<accession>A0A255XS32</accession>
<dbReference type="Proteomes" id="UP000216361">
    <property type="component" value="Unassembled WGS sequence"/>
</dbReference>
<feature type="transmembrane region" description="Helical" evidence="1">
    <location>
        <begin position="363"/>
        <end position="382"/>
    </location>
</feature>
<feature type="transmembrane region" description="Helical" evidence="1">
    <location>
        <begin position="220"/>
        <end position="241"/>
    </location>
</feature>
<gene>
    <name evidence="2" type="ORF">CHR90_06560</name>
</gene>
<dbReference type="EMBL" id="NOXS01000030">
    <property type="protein sequence ID" value="OYQ19778.1"/>
    <property type="molecule type" value="Genomic_DNA"/>
</dbReference>
<dbReference type="OrthoDB" id="9153955at2"/>
<dbReference type="AlphaFoldDB" id="A0A255XS32"/>
<dbReference type="RefSeq" id="WP_141210894.1">
    <property type="nucleotide sequence ID" value="NZ_BMJZ01000006.1"/>
</dbReference>
<keyword evidence="1" id="KW-0812">Transmembrane</keyword>
<comment type="caution">
    <text evidence="2">The sequence shown here is derived from an EMBL/GenBank/DDBJ whole genome shotgun (WGS) entry which is preliminary data.</text>
</comment>
<feature type="transmembrane region" description="Helical" evidence="1">
    <location>
        <begin position="331"/>
        <end position="351"/>
    </location>
</feature>
<name>A0A255XS32_9PROT</name>
<evidence type="ECO:0000313" key="2">
    <source>
        <dbReference type="EMBL" id="OYQ19778.1"/>
    </source>
</evidence>
<evidence type="ECO:0000313" key="3">
    <source>
        <dbReference type="Proteomes" id="UP000216361"/>
    </source>
</evidence>
<feature type="transmembrane region" description="Helical" evidence="1">
    <location>
        <begin position="150"/>
        <end position="169"/>
    </location>
</feature>
<protein>
    <submittedName>
        <fullName evidence="2">Uncharacterized protein</fullName>
    </submittedName>
</protein>
<reference evidence="2 3" key="1">
    <citation type="submission" date="2017-07" db="EMBL/GenBank/DDBJ databases">
        <title>Elstera cyanobacteriorum sp. nov., a novel bacterium isolated from cyanobacterial aggregates in a eutrophic lake.</title>
        <authorList>
            <person name="Cai H."/>
        </authorList>
    </citation>
    <scope>NUCLEOTIDE SEQUENCE [LARGE SCALE GENOMIC DNA]</scope>
    <source>
        <strain evidence="2 3">TH019</strain>
    </source>
</reference>
<organism evidence="2 3">
    <name type="scientific">Elstera cyanobacteriorum</name>
    <dbReference type="NCBI Taxonomy" id="2022747"/>
    <lineage>
        <taxon>Bacteria</taxon>
        <taxon>Pseudomonadati</taxon>
        <taxon>Pseudomonadota</taxon>
        <taxon>Alphaproteobacteria</taxon>
        <taxon>Rhodospirillales</taxon>
        <taxon>Rhodospirillaceae</taxon>
        <taxon>Elstera</taxon>
    </lineage>
</organism>
<feature type="transmembrane region" description="Helical" evidence="1">
    <location>
        <begin position="304"/>
        <end position="325"/>
    </location>
</feature>
<keyword evidence="1" id="KW-0472">Membrane</keyword>
<keyword evidence="1" id="KW-1133">Transmembrane helix</keyword>
<keyword evidence="3" id="KW-1185">Reference proteome</keyword>
<feature type="transmembrane region" description="Helical" evidence="1">
    <location>
        <begin position="31"/>
        <end position="50"/>
    </location>
</feature>